<reference evidence="5 6" key="1">
    <citation type="submission" date="2020-08" db="EMBL/GenBank/DDBJ databases">
        <authorList>
            <person name="Koutsovoulos G."/>
            <person name="Danchin GJ E."/>
        </authorList>
    </citation>
    <scope>NUCLEOTIDE SEQUENCE [LARGE SCALE GENOMIC DNA]</scope>
</reference>
<dbReference type="SUPFAM" id="SSF55658">
    <property type="entry name" value="L9 N-domain-like"/>
    <property type="match status" value="1"/>
</dbReference>
<dbReference type="Proteomes" id="UP000580250">
    <property type="component" value="Unassembled WGS sequence"/>
</dbReference>
<evidence type="ECO:0000256" key="3">
    <source>
        <dbReference type="ARBA" id="ARBA00023274"/>
    </source>
</evidence>
<evidence type="ECO:0000313" key="6">
    <source>
        <dbReference type="Proteomes" id="UP000580250"/>
    </source>
</evidence>
<dbReference type="InterPro" id="IPR009027">
    <property type="entry name" value="Ribosomal_bL9/RNase_H1_N"/>
</dbReference>
<sequence>MLKRCVLEHRFILLAFSRLNRKQQNRFLWKFTHVYMPERTPDGLLQRPPTDHQDFTKYEAIEDPQYQQPAPPLKMILLEDVDDVGDKFEILELSDNLARKLYLTKKAAYASPFDLEYYGKKKEEFLAQKDTRIVKMPRDLAKIASKISSTIVPIYVSIRNDWVLNPLILATSMEQHGIRIPVQCLHLAGGEPMKGPDLKEDGRLIRFYATIEDKLIVPLLGRILHVSHDEDTNLFPEDQQLKTANNAQLLQFGLRPETIYFNPNGLQQIFEKEEIGTFMAKRPSNAITGAE</sequence>
<comment type="similarity">
    <text evidence="1">Belongs to the bacterial ribosomal protein bL9 family.</text>
</comment>
<feature type="domain" description="Ribosomal protein L9" evidence="4">
    <location>
        <begin position="74"/>
        <end position="116"/>
    </location>
</feature>
<dbReference type="Gene3D" id="3.40.5.10">
    <property type="entry name" value="Ribosomal protein L9, N-terminal domain"/>
    <property type="match status" value="1"/>
</dbReference>
<dbReference type="EMBL" id="CAJEWN010000116">
    <property type="protein sequence ID" value="CAD2166251.1"/>
    <property type="molecule type" value="Genomic_DNA"/>
</dbReference>
<evidence type="ECO:0000256" key="1">
    <source>
        <dbReference type="ARBA" id="ARBA00010605"/>
    </source>
</evidence>
<proteinExistence type="inferred from homology"/>
<dbReference type="GO" id="GO:1990904">
    <property type="term" value="C:ribonucleoprotein complex"/>
    <property type="evidence" value="ECO:0007669"/>
    <property type="project" value="UniProtKB-KW"/>
</dbReference>
<keyword evidence="3" id="KW-0687">Ribonucleoprotein</keyword>
<dbReference type="Pfam" id="PF01281">
    <property type="entry name" value="Ribosomal_L9_N"/>
    <property type="match status" value="1"/>
</dbReference>
<dbReference type="InterPro" id="IPR036935">
    <property type="entry name" value="Ribosomal_bL9_N_sf"/>
</dbReference>
<gene>
    <name evidence="5" type="ORF">MENT_LOCUS17707</name>
</gene>
<dbReference type="AlphaFoldDB" id="A0A6V7UUU5"/>
<accession>A0A6V7UUU5</accession>
<dbReference type="OrthoDB" id="5555409at2759"/>
<protein>
    <recommendedName>
        <fullName evidence="4">Ribosomal protein L9 domain-containing protein</fullName>
    </recommendedName>
</protein>
<keyword evidence="2" id="KW-0689">Ribosomal protein</keyword>
<dbReference type="GO" id="GO:0005840">
    <property type="term" value="C:ribosome"/>
    <property type="evidence" value="ECO:0007669"/>
    <property type="project" value="UniProtKB-KW"/>
</dbReference>
<comment type="caution">
    <text evidence="5">The sequence shown here is derived from an EMBL/GenBank/DDBJ whole genome shotgun (WGS) entry which is preliminary data.</text>
</comment>
<name>A0A6V7UUU5_MELEN</name>
<organism evidence="5 6">
    <name type="scientific">Meloidogyne enterolobii</name>
    <name type="common">Root-knot nematode worm</name>
    <name type="synonym">Meloidogyne mayaguensis</name>
    <dbReference type="NCBI Taxonomy" id="390850"/>
    <lineage>
        <taxon>Eukaryota</taxon>
        <taxon>Metazoa</taxon>
        <taxon>Ecdysozoa</taxon>
        <taxon>Nematoda</taxon>
        <taxon>Chromadorea</taxon>
        <taxon>Rhabditida</taxon>
        <taxon>Tylenchina</taxon>
        <taxon>Tylenchomorpha</taxon>
        <taxon>Tylenchoidea</taxon>
        <taxon>Meloidogynidae</taxon>
        <taxon>Meloidogyninae</taxon>
        <taxon>Meloidogyne</taxon>
    </lineage>
</organism>
<evidence type="ECO:0000259" key="4">
    <source>
        <dbReference type="Pfam" id="PF01281"/>
    </source>
</evidence>
<evidence type="ECO:0000256" key="2">
    <source>
        <dbReference type="ARBA" id="ARBA00022980"/>
    </source>
</evidence>
<evidence type="ECO:0000313" key="5">
    <source>
        <dbReference type="EMBL" id="CAD2166251.1"/>
    </source>
</evidence>
<dbReference type="InterPro" id="IPR020070">
    <property type="entry name" value="Ribosomal_bL9_N"/>
</dbReference>